<dbReference type="OrthoDB" id="10041966at2759"/>
<keyword evidence="2" id="KW-1185">Reference proteome</keyword>
<dbReference type="GO" id="GO:0016787">
    <property type="term" value="F:hydrolase activity"/>
    <property type="evidence" value="ECO:0007669"/>
    <property type="project" value="UniProtKB-KW"/>
</dbReference>
<dbReference type="Proteomes" id="UP000298138">
    <property type="component" value="Unassembled WGS sequence"/>
</dbReference>
<sequence length="260" mass="29193">MPTLTLLLTGLSSTGKTTLSRLLTHIFPSVTILHQDDFYHTDSEIPVHPTLNIADWDCPAAFNFVDLASSIRDLKAADPGINVVRDSITAASPVDAMTEIEVVGGVEVVEMLRRRVKVMGKRGWRIVVVEGILMLCVEEVEKEAEVKVLLRVGKEVARKRREGREGYVTIEGFWKDPPRYFDEIVWPNYAIHHAPLFVNHDVEGALDESVTAARGIVSPPDLEWSLREILEWLVGVILEEMVRIEAEVSQRDSKGERGKM</sequence>
<dbReference type="Gene3D" id="3.40.50.300">
    <property type="entry name" value="P-loop containing nucleotide triphosphate hydrolases"/>
    <property type="match status" value="1"/>
</dbReference>
<protein>
    <submittedName>
        <fullName evidence="1">P-loop containing nucleoside triphosphate hydrolase protein</fullName>
    </submittedName>
</protein>
<reference evidence="1 2" key="1">
    <citation type="submission" date="2019-04" db="EMBL/GenBank/DDBJ databases">
        <title>Comparative genomics and transcriptomics to analyze fruiting body development in filamentous ascomycetes.</title>
        <authorList>
            <consortium name="DOE Joint Genome Institute"/>
            <person name="Lutkenhaus R."/>
            <person name="Traeger S."/>
            <person name="Breuer J."/>
            <person name="Kuo A."/>
            <person name="Lipzen A."/>
            <person name="Pangilinan J."/>
            <person name="Dilworth D."/>
            <person name="Sandor L."/>
            <person name="Poggeler S."/>
            <person name="Barry K."/>
            <person name="Grigoriev I.V."/>
            <person name="Nowrousian M."/>
        </authorList>
    </citation>
    <scope>NUCLEOTIDE SEQUENCE [LARGE SCALE GENOMIC DNA]</scope>
    <source>
        <strain evidence="1 2">CBS 389.68</strain>
    </source>
</reference>
<gene>
    <name evidence="1" type="ORF">EX30DRAFT_372779</name>
</gene>
<dbReference type="PANTHER" id="PTHR10285">
    <property type="entry name" value="URIDINE KINASE"/>
    <property type="match status" value="1"/>
</dbReference>
<organism evidence="1 2">
    <name type="scientific">Ascodesmis nigricans</name>
    <dbReference type="NCBI Taxonomy" id="341454"/>
    <lineage>
        <taxon>Eukaryota</taxon>
        <taxon>Fungi</taxon>
        <taxon>Dikarya</taxon>
        <taxon>Ascomycota</taxon>
        <taxon>Pezizomycotina</taxon>
        <taxon>Pezizomycetes</taxon>
        <taxon>Pezizales</taxon>
        <taxon>Ascodesmidaceae</taxon>
        <taxon>Ascodesmis</taxon>
    </lineage>
</organism>
<proteinExistence type="predicted"/>
<dbReference type="EMBL" id="ML220129">
    <property type="protein sequence ID" value="TGZ79753.1"/>
    <property type="molecule type" value="Genomic_DNA"/>
</dbReference>
<name>A0A4S2MTE9_9PEZI</name>
<keyword evidence="1" id="KW-0378">Hydrolase</keyword>
<dbReference type="AlphaFoldDB" id="A0A4S2MTE9"/>
<dbReference type="InParanoid" id="A0A4S2MTE9"/>
<dbReference type="InterPro" id="IPR027417">
    <property type="entry name" value="P-loop_NTPase"/>
</dbReference>
<dbReference type="SUPFAM" id="SSF52540">
    <property type="entry name" value="P-loop containing nucleoside triphosphate hydrolases"/>
    <property type="match status" value="1"/>
</dbReference>
<dbReference type="STRING" id="341454.A0A4S2MTE9"/>
<dbReference type="FunCoup" id="A0A4S2MTE9">
    <property type="interactions" value="32"/>
</dbReference>
<evidence type="ECO:0000313" key="2">
    <source>
        <dbReference type="Proteomes" id="UP000298138"/>
    </source>
</evidence>
<accession>A0A4S2MTE9</accession>
<evidence type="ECO:0000313" key="1">
    <source>
        <dbReference type="EMBL" id="TGZ79753.1"/>
    </source>
</evidence>